<organism evidence="2 3">
    <name type="scientific">candidate division WOR-3 bacterium</name>
    <dbReference type="NCBI Taxonomy" id="2052148"/>
    <lineage>
        <taxon>Bacteria</taxon>
        <taxon>Bacteria division WOR-3</taxon>
    </lineage>
</organism>
<comment type="caution">
    <text evidence="2">The sequence shown here is derived from an EMBL/GenBank/DDBJ whole genome shotgun (WGS) entry which is preliminary data.</text>
</comment>
<dbReference type="InterPro" id="IPR052044">
    <property type="entry name" value="PKS_Associated_Protein"/>
</dbReference>
<reference evidence="2" key="1">
    <citation type="submission" date="2019-03" db="EMBL/GenBank/DDBJ databases">
        <title>Lake Tanganyika Metagenome-Assembled Genomes (MAGs).</title>
        <authorList>
            <person name="Tran P."/>
        </authorList>
    </citation>
    <scope>NUCLEOTIDE SEQUENCE</scope>
    <source>
        <strain evidence="2">K_DeepCast_150m_m2_040</strain>
    </source>
</reference>
<evidence type="ECO:0000313" key="3">
    <source>
        <dbReference type="Proteomes" id="UP000779900"/>
    </source>
</evidence>
<sequence length="135" mass="15357">MPGKPKATRYSINTEIKYGHTEVVDVPAIVAGCREKWFNQTLVRVNDSVVRVGIVKGIFHWHKHDRDDEFFFVLAGRLTIDLEDRAIKLGPGQGVVIPKRVPHRPRATRKTVMLLVETRGIEPRGDGRKPAVNRR</sequence>
<name>A0A937XDQ1_UNCW3</name>
<dbReference type="InterPro" id="IPR011051">
    <property type="entry name" value="RmlC_Cupin_sf"/>
</dbReference>
<accession>A0A937XDQ1</accession>
<dbReference type="Pfam" id="PF07883">
    <property type="entry name" value="Cupin_2"/>
    <property type="match status" value="1"/>
</dbReference>
<dbReference type="SUPFAM" id="SSF51182">
    <property type="entry name" value="RmlC-like cupins"/>
    <property type="match status" value="1"/>
</dbReference>
<gene>
    <name evidence="2" type="ORF">FJY68_08225</name>
</gene>
<dbReference type="Proteomes" id="UP000779900">
    <property type="component" value="Unassembled WGS sequence"/>
</dbReference>
<dbReference type="PANTHER" id="PTHR36114">
    <property type="entry name" value="16.7 KDA PROTEIN IN WHIE LOCUS"/>
    <property type="match status" value="1"/>
</dbReference>
<evidence type="ECO:0000313" key="2">
    <source>
        <dbReference type="EMBL" id="MBM3331820.1"/>
    </source>
</evidence>
<dbReference type="InterPro" id="IPR013096">
    <property type="entry name" value="Cupin_2"/>
</dbReference>
<evidence type="ECO:0000259" key="1">
    <source>
        <dbReference type="Pfam" id="PF07883"/>
    </source>
</evidence>
<protein>
    <submittedName>
        <fullName evidence="2">Cupin domain-containing protein</fullName>
    </submittedName>
</protein>
<dbReference type="PANTHER" id="PTHR36114:SF1">
    <property type="entry name" value="16.7 KDA PROTEIN IN WHIE LOCUS"/>
    <property type="match status" value="1"/>
</dbReference>
<dbReference type="AlphaFoldDB" id="A0A937XDQ1"/>
<dbReference type="EMBL" id="VGIR01000045">
    <property type="protein sequence ID" value="MBM3331820.1"/>
    <property type="molecule type" value="Genomic_DNA"/>
</dbReference>
<dbReference type="Gene3D" id="2.60.120.10">
    <property type="entry name" value="Jelly Rolls"/>
    <property type="match status" value="1"/>
</dbReference>
<dbReference type="InterPro" id="IPR014710">
    <property type="entry name" value="RmlC-like_jellyroll"/>
</dbReference>
<dbReference type="CDD" id="cd02226">
    <property type="entry name" value="cupin_YdbB-like"/>
    <property type="match status" value="1"/>
</dbReference>
<feature type="domain" description="Cupin type-2" evidence="1">
    <location>
        <begin position="58"/>
        <end position="114"/>
    </location>
</feature>
<proteinExistence type="predicted"/>